<evidence type="ECO:0000313" key="4">
    <source>
        <dbReference type="Proteomes" id="UP000243106"/>
    </source>
</evidence>
<dbReference type="PROSITE" id="PS51826">
    <property type="entry name" value="PSBD"/>
    <property type="match status" value="1"/>
</dbReference>
<dbReference type="InterPro" id="IPR004167">
    <property type="entry name" value="PSBD"/>
</dbReference>
<feature type="domain" description="Peripheral subunit-binding (PSBD)" evidence="2">
    <location>
        <begin position="4"/>
        <end position="41"/>
    </location>
</feature>
<reference evidence="4" key="1">
    <citation type="submission" date="2016-10" db="EMBL/GenBank/DDBJ databases">
        <authorList>
            <person name="Varghese N."/>
            <person name="Submissions S."/>
        </authorList>
    </citation>
    <scope>NUCLEOTIDE SEQUENCE [LARGE SCALE GENOMIC DNA]</scope>
    <source>
        <strain evidence="4">JCM 10271</strain>
    </source>
</reference>
<dbReference type="InterPro" id="IPR036625">
    <property type="entry name" value="E3-bd_dom_sf"/>
</dbReference>
<organism evidence="3 4">
    <name type="scientific">Roseivivax halotolerans</name>
    <dbReference type="NCBI Taxonomy" id="93684"/>
    <lineage>
        <taxon>Bacteria</taxon>
        <taxon>Pseudomonadati</taxon>
        <taxon>Pseudomonadota</taxon>
        <taxon>Alphaproteobacteria</taxon>
        <taxon>Rhodobacterales</taxon>
        <taxon>Roseobacteraceae</taxon>
        <taxon>Roseivivax</taxon>
    </lineage>
</organism>
<protein>
    <submittedName>
        <fullName evidence="3">E3 binding domain-containing protein</fullName>
    </submittedName>
</protein>
<dbReference type="Proteomes" id="UP000243106">
    <property type="component" value="Unassembled WGS sequence"/>
</dbReference>
<dbReference type="Gene3D" id="4.10.320.10">
    <property type="entry name" value="E3-binding domain"/>
    <property type="match status" value="1"/>
</dbReference>
<sequence>MRVAASPLARRLASERGLDLAEMKGSGPGGRVVAADLERRVAATETGPFGTAHAIILRVTVPADAVAAHEVARDVSRRDLLEALIQDAAPPMRRSVQVIDLSSYGIESLDPPVPAGHDAALGVGESHDARVTLTLSVAPGAIGTEDAAAFLGRIAGLLGDPA</sequence>
<name>A0A1I5W5P7_9RHOB</name>
<dbReference type="GO" id="GO:0016746">
    <property type="term" value="F:acyltransferase activity"/>
    <property type="evidence" value="ECO:0007669"/>
    <property type="project" value="InterPro"/>
</dbReference>
<keyword evidence="4" id="KW-1185">Reference proteome</keyword>
<gene>
    <name evidence="3" type="ORF">SAMN05421853_102145</name>
</gene>
<dbReference type="AlphaFoldDB" id="A0A1I5W5P7"/>
<accession>A0A1I5W5P7</accession>
<evidence type="ECO:0000313" key="3">
    <source>
        <dbReference type="EMBL" id="SFQ15074.1"/>
    </source>
</evidence>
<dbReference type="SUPFAM" id="SSF47005">
    <property type="entry name" value="Peripheral subunit-binding domain of 2-oxo acid dehydrogenase complex"/>
    <property type="match status" value="1"/>
</dbReference>
<dbReference type="Pfam" id="PF02817">
    <property type="entry name" value="E3_binding"/>
    <property type="match status" value="1"/>
</dbReference>
<comment type="similarity">
    <text evidence="1">Belongs to the 2-oxoacid dehydrogenase family.</text>
</comment>
<dbReference type="EMBL" id="FOXV01000002">
    <property type="protein sequence ID" value="SFQ15074.1"/>
    <property type="molecule type" value="Genomic_DNA"/>
</dbReference>
<evidence type="ECO:0000259" key="2">
    <source>
        <dbReference type="PROSITE" id="PS51826"/>
    </source>
</evidence>
<evidence type="ECO:0000256" key="1">
    <source>
        <dbReference type="ARBA" id="ARBA00007317"/>
    </source>
</evidence>
<proteinExistence type="inferred from homology"/>
<dbReference type="STRING" id="93684.SAMN05421853_102145"/>